<dbReference type="AlphaFoldDB" id="A0A813KMV5"/>
<sequence length="84" mass="9141">VNVEEDLLLIAQLSGLRVRSARAQAVSSQLSLALAGLRTQSPRSPEESSDGGEGDHERTLKWPQQHDLEHDPRPATSSNSNNNN</sequence>
<feature type="compositionally biased region" description="Basic and acidic residues" evidence="1">
    <location>
        <begin position="53"/>
        <end position="73"/>
    </location>
</feature>
<evidence type="ECO:0000256" key="1">
    <source>
        <dbReference type="SAM" id="MobiDB-lite"/>
    </source>
</evidence>
<dbReference type="Proteomes" id="UP000626109">
    <property type="component" value="Unassembled WGS sequence"/>
</dbReference>
<comment type="caution">
    <text evidence="2">The sequence shown here is derived from an EMBL/GenBank/DDBJ whole genome shotgun (WGS) entry which is preliminary data.</text>
</comment>
<feature type="non-terminal residue" evidence="2">
    <location>
        <position position="1"/>
    </location>
</feature>
<feature type="non-terminal residue" evidence="2">
    <location>
        <position position="84"/>
    </location>
</feature>
<reference evidence="2" key="1">
    <citation type="submission" date="2021-02" db="EMBL/GenBank/DDBJ databases">
        <authorList>
            <person name="Dougan E. K."/>
            <person name="Rhodes N."/>
            <person name="Thang M."/>
            <person name="Chan C."/>
        </authorList>
    </citation>
    <scope>NUCLEOTIDE SEQUENCE</scope>
</reference>
<name>A0A813KMV5_POLGL</name>
<protein>
    <submittedName>
        <fullName evidence="2">Uncharacterized protein</fullName>
    </submittedName>
</protein>
<gene>
    <name evidence="2" type="ORF">PGLA2088_LOCUS33686</name>
</gene>
<organism evidence="2 3">
    <name type="scientific">Polarella glacialis</name>
    <name type="common">Dinoflagellate</name>
    <dbReference type="NCBI Taxonomy" id="89957"/>
    <lineage>
        <taxon>Eukaryota</taxon>
        <taxon>Sar</taxon>
        <taxon>Alveolata</taxon>
        <taxon>Dinophyceae</taxon>
        <taxon>Suessiales</taxon>
        <taxon>Suessiaceae</taxon>
        <taxon>Polarella</taxon>
    </lineage>
</organism>
<accession>A0A813KMV5</accession>
<feature type="region of interest" description="Disordered" evidence="1">
    <location>
        <begin position="35"/>
        <end position="84"/>
    </location>
</feature>
<feature type="compositionally biased region" description="Polar residues" evidence="1">
    <location>
        <begin position="75"/>
        <end position="84"/>
    </location>
</feature>
<dbReference type="EMBL" id="CAJNNW010030977">
    <property type="protein sequence ID" value="CAE8705447.1"/>
    <property type="molecule type" value="Genomic_DNA"/>
</dbReference>
<proteinExistence type="predicted"/>
<evidence type="ECO:0000313" key="3">
    <source>
        <dbReference type="Proteomes" id="UP000626109"/>
    </source>
</evidence>
<evidence type="ECO:0000313" key="2">
    <source>
        <dbReference type="EMBL" id="CAE8705447.1"/>
    </source>
</evidence>